<keyword evidence="1" id="KW-1133">Transmembrane helix</keyword>
<reference evidence="2 3" key="1">
    <citation type="submission" date="2021-03" db="EMBL/GenBank/DDBJ databases">
        <title>Whole genome shotgun sequence of Actinoplanes toevensis NBRC 105298.</title>
        <authorList>
            <person name="Komaki H."/>
            <person name="Tamura T."/>
        </authorList>
    </citation>
    <scope>NUCLEOTIDE SEQUENCE [LARGE SCALE GENOMIC DNA]</scope>
    <source>
        <strain evidence="2 3">NBRC 105298</strain>
    </source>
</reference>
<keyword evidence="1" id="KW-0812">Transmembrane</keyword>
<organism evidence="2 3">
    <name type="scientific">Paractinoplanes toevensis</name>
    <dbReference type="NCBI Taxonomy" id="571911"/>
    <lineage>
        <taxon>Bacteria</taxon>
        <taxon>Bacillati</taxon>
        <taxon>Actinomycetota</taxon>
        <taxon>Actinomycetes</taxon>
        <taxon>Micromonosporales</taxon>
        <taxon>Micromonosporaceae</taxon>
        <taxon>Paractinoplanes</taxon>
    </lineage>
</organism>
<dbReference type="RefSeq" id="WP_213007511.1">
    <property type="nucleotide sequence ID" value="NZ_BOQN01000049.1"/>
</dbReference>
<proteinExistence type="predicted"/>
<dbReference type="EMBL" id="BOQN01000049">
    <property type="protein sequence ID" value="GIM91609.1"/>
    <property type="molecule type" value="Genomic_DNA"/>
</dbReference>
<feature type="transmembrane region" description="Helical" evidence="1">
    <location>
        <begin position="23"/>
        <end position="44"/>
    </location>
</feature>
<comment type="caution">
    <text evidence="2">The sequence shown here is derived from an EMBL/GenBank/DDBJ whole genome shotgun (WGS) entry which is preliminary data.</text>
</comment>
<accession>A0A919W2H0</accession>
<evidence type="ECO:0000256" key="1">
    <source>
        <dbReference type="SAM" id="Phobius"/>
    </source>
</evidence>
<name>A0A919W2H0_9ACTN</name>
<evidence type="ECO:0000313" key="3">
    <source>
        <dbReference type="Proteomes" id="UP000677082"/>
    </source>
</evidence>
<dbReference type="Proteomes" id="UP000677082">
    <property type="component" value="Unassembled WGS sequence"/>
</dbReference>
<protein>
    <submittedName>
        <fullName evidence="2">Uncharacterized protein</fullName>
    </submittedName>
</protein>
<keyword evidence="3" id="KW-1185">Reference proteome</keyword>
<keyword evidence="1" id="KW-0472">Membrane</keyword>
<gene>
    <name evidence="2" type="ORF">Ato02nite_034020</name>
</gene>
<sequence length="165" mass="16981">MTYLALPRPAGFKPRHARKTNNFTTYVFSGVAAAAVVVGTMHPWTTEPSATAGTSPVTVVGEARAFSCAQASSYGHPAGTAWKLSFTLANPATEKATYYLHWSLTDASRSAVATGVATVKGIAAGATVTRSGVYTITTGEPAATAKVAVGDKLTCRLGEVQRSAG</sequence>
<evidence type="ECO:0000313" key="2">
    <source>
        <dbReference type="EMBL" id="GIM91609.1"/>
    </source>
</evidence>
<dbReference type="AlphaFoldDB" id="A0A919W2H0"/>